<evidence type="ECO:0000256" key="1">
    <source>
        <dbReference type="ARBA" id="ARBA00004141"/>
    </source>
</evidence>
<dbReference type="Pfam" id="PF04892">
    <property type="entry name" value="VanZ"/>
    <property type="match status" value="1"/>
</dbReference>
<evidence type="ECO:0000256" key="5">
    <source>
        <dbReference type="SAM" id="MobiDB-lite"/>
    </source>
</evidence>
<comment type="caution">
    <text evidence="9">The sequence shown here is derived from an EMBL/GenBank/DDBJ whole genome shotgun (WGS) entry which is preliminary data.</text>
</comment>
<dbReference type="InterPro" id="IPR010432">
    <property type="entry name" value="RDD"/>
</dbReference>
<dbReference type="Pfam" id="PF06271">
    <property type="entry name" value="RDD"/>
    <property type="match status" value="1"/>
</dbReference>
<dbReference type="InterPro" id="IPR006976">
    <property type="entry name" value="VanZ-like"/>
</dbReference>
<feature type="transmembrane region" description="Helical" evidence="6">
    <location>
        <begin position="124"/>
        <end position="149"/>
    </location>
</feature>
<feature type="transmembrane region" description="Helical" evidence="6">
    <location>
        <begin position="97"/>
        <end position="117"/>
    </location>
</feature>
<feature type="domain" description="VanZ-like" evidence="7">
    <location>
        <begin position="107"/>
        <end position="174"/>
    </location>
</feature>
<evidence type="ECO:0000259" key="7">
    <source>
        <dbReference type="Pfam" id="PF04892"/>
    </source>
</evidence>
<keyword evidence="3 6" id="KW-1133">Transmembrane helix</keyword>
<proteinExistence type="predicted"/>
<dbReference type="RefSeq" id="WP_344141584.1">
    <property type="nucleotide sequence ID" value="NZ_BAAAQI010000003.1"/>
</dbReference>
<keyword evidence="10" id="KW-1185">Reference proteome</keyword>
<feature type="transmembrane region" description="Helical" evidence="6">
    <location>
        <begin position="293"/>
        <end position="312"/>
    </location>
</feature>
<evidence type="ECO:0000256" key="2">
    <source>
        <dbReference type="ARBA" id="ARBA00022692"/>
    </source>
</evidence>
<sequence length="376" mass="37671">MGGLFAADAAAHGAAYGVALAVSIGAMGFLRRQHRRFGRLAGWPGRVTVAVLAAGTALAAFAVYPLPAPAADICAGGGAAPAPEPLMLLGALDRPAAAVHAAWTAGALLPAGLLLAYRHRRGAVAAVAASALIAGGVEALQYTGLLGAYPCPYRVAAVDDVLLGACGGLAGWSLGAAAKRMLPRAWPGAAGDLLPPSALRRVLARLLDLAVCWFGACAAAAAAPPAARAAGIAVSEEGVCAAALVAFAAVFGAVVPVLRRDRATPGQAASYLALAAAGPPRPAPRGRALVRSALLFVPVTALLATGLGWWALLVPALHASTALVRRDRAGLFDLIARTRTTTRTWVAGGMPDDLMRFSPPGEAPPPAPAGAVPAQR</sequence>
<feature type="transmembrane region" description="Helical" evidence="6">
    <location>
        <begin position="161"/>
        <end position="178"/>
    </location>
</feature>
<gene>
    <name evidence="9" type="ORF">ACFPCZ_14965</name>
</gene>
<feature type="domain" description="RDD" evidence="8">
    <location>
        <begin position="196"/>
        <end position="336"/>
    </location>
</feature>
<keyword evidence="2 6" id="KW-0812">Transmembrane</keyword>
<feature type="transmembrane region" description="Helical" evidence="6">
    <location>
        <begin position="13"/>
        <end position="31"/>
    </location>
</feature>
<organism evidence="9 10">
    <name type="scientific">Streptomonospora arabica</name>
    <dbReference type="NCBI Taxonomy" id="412417"/>
    <lineage>
        <taxon>Bacteria</taxon>
        <taxon>Bacillati</taxon>
        <taxon>Actinomycetota</taxon>
        <taxon>Actinomycetes</taxon>
        <taxon>Streptosporangiales</taxon>
        <taxon>Nocardiopsidaceae</taxon>
        <taxon>Streptomonospora</taxon>
    </lineage>
</organism>
<dbReference type="Proteomes" id="UP001595858">
    <property type="component" value="Unassembled WGS sequence"/>
</dbReference>
<feature type="transmembrane region" description="Helical" evidence="6">
    <location>
        <begin position="206"/>
        <end position="227"/>
    </location>
</feature>
<feature type="transmembrane region" description="Helical" evidence="6">
    <location>
        <begin position="43"/>
        <end position="64"/>
    </location>
</feature>
<evidence type="ECO:0000259" key="8">
    <source>
        <dbReference type="Pfam" id="PF06271"/>
    </source>
</evidence>
<name>A0ABV9SN29_9ACTN</name>
<dbReference type="EMBL" id="JBHSIY010000011">
    <property type="protein sequence ID" value="MFC4867935.1"/>
    <property type="molecule type" value="Genomic_DNA"/>
</dbReference>
<accession>A0ABV9SN29</accession>
<evidence type="ECO:0000256" key="3">
    <source>
        <dbReference type="ARBA" id="ARBA00022989"/>
    </source>
</evidence>
<evidence type="ECO:0000313" key="9">
    <source>
        <dbReference type="EMBL" id="MFC4867935.1"/>
    </source>
</evidence>
<evidence type="ECO:0000256" key="6">
    <source>
        <dbReference type="SAM" id="Phobius"/>
    </source>
</evidence>
<feature type="transmembrane region" description="Helical" evidence="6">
    <location>
        <begin position="239"/>
        <end position="258"/>
    </location>
</feature>
<comment type="subcellular location">
    <subcellularLocation>
        <location evidence="1">Membrane</location>
        <topology evidence="1">Multi-pass membrane protein</topology>
    </subcellularLocation>
</comment>
<keyword evidence="4 6" id="KW-0472">Membrane</keyword>
<evidence type="ECO:0000256" key="4">
    <source>
        <dbReference type="ARBA" id="ARBA00023136"/>
    </source>
</evidence>
<feature type="region of interest" description="Disordered" evidence="5">
    <location>
        <begin position="357"/>
        <end position="376"/>
    </location>
</feature>
<reference evidence="10" key="1">
    <citation type="journal article" date="2019" name="Int. J. Syst. Evol. Microbiol.">
        <title>The Global Catalogue of Microorganisms (GCM) 10K type strain sequencing project: providing services to taxonomists for standard genome sequencing and annotation.</title>
        <authorList>
            <consortium name="The Broad Institute Genomics Platform"/>
            <consortium name="The Broad Institute Genome Sequencing Center for Infectious Disease"/>
            <person name="Wu L."/>
            <person name="Ma J."/>
        </authorList>
    </citation>
    <scope>NUCLEOTIDE SEQUENCE [LARGE SCALE GENOMIC DNA]</scope>
    <source>
        <strain evidence="10">CGMCC 4.7304</strain>
    </source>
</reference>
<protein>
    <submittedName>
        <fullName evidence="9">RDD family protein</fullName>
    </submittedName>
</protein>
<evidence type="ECO:0000313" key="10">
    <source>
        <dbReference type="Proteomes" id="UP001595858"/>
    </source>
</evidence>